<dbReference type="GO" id="GO:0004364">
    <property type="term" value="F:glutathione transferase activity"/>
    <property type="evidence" value="ECO:0007669"/>
    <property type="project" value="TreeGrafter"/>
</dbReference>
<sequence length="202" mass="22367">MTRIVDCYLPLMSPWAYLGHDRFVAIADRGRAVIRWHPVDFAKIFAASGGVPLKQRPVQRQTYRMYELKRWRDRLGVPLELEPRFFPVDDTRAAHLVLQAMAEGVDPAGLIGGVLGAVWAEGRDITDTETLADLLRREGLDAALLDRADAATADLAAKRAAMTDNAIAAGVFGAPTYIFDGEPFWGQDRLDFLAERLGVTLD</sequence>
<dbReference type="OMA" id="FGAPWYV"/>
<keyword evidence="1" id="KW-0413">Isomerase</keyword>
<dbReference type="GO" id="GO:0018845">
    <property type="term" value="F:2-hydroxychromene-2-carboxylate isomerase activity"/>
    <property type="evidence" value="ECO:0007669"/>
    <property type="project" value="UniProtKB-UniRule"/>
</dbReference>
<comment type="similarity">
    <text evidence="1">Belongs to the GST superfamily. NadH family.</text>
</comment>
<dbReference type="GO" id="GO:0006749">
    <property type="term" value="P:glutathione metabolic process"/>
    <property type="evidence" value="ECO:0007669"/>
    <property type="project" value="TreeGrafter"/>
</dbReference>
<feature type="domain" description="DSBA-like thioredoxin" evidence="3">
    <location>
        <begin position="5"/>
        <end position="197"/>
    </location>
</feature>
<evidence type="ECO:0000256" key="1">
    <source>
        <dbReference type="PIRNR" id="PIRNR006386"/>
    </source>
</evidence>
<comment type="caution">
    <text evidence="4">The sequence shown here is derived from an EMBL/GenBank/DDBJ whole genome shotgun (WGS) entry which is preliminary data.</text>
</comment>
<dbReference type="EMBL" id="LPZR01000001">
    <property type="protein sequence ID" value="KYO57882.1"/>
    <property type="molecule type" value="Genomic_DNA"/>
</dbReference>
<dbReference type="InterPro" id="IPR014440">
    <property type="entry name" value="HCCAis_GSTk"/>
</dbReference>
<dbReference type="Gene3D" id="3.40.30.10">
    <property type="entry name" value="Glutaredoxin"/>
    <property type="match status" value="1"/>
</dbReference>
<dbReference type="Pfam" id="PF01323">
    <property type="entry name" value="DSBA"/>
    <property type="match status" value="1"/>
</dbReference>
<dbReference type="AlphaFoldDB" id="A0A162M2R5"/>
<dbReference type="PANTHER" id="PTHR42943">
    <property type="entry name" value="GLUTATHIONE S-TRANSFERASE KAPPA"/>
    <property type="match status" value="1"/>
</dbReference>
<dbReference type="GO" id="GO:0004602">
    <property type="term" value="F:glutathione peroxidase activity"/>
    <property type="evidence" value="ECO:0007669"/>
    <property type="project" value="TreeGrafter"/>
</dbReference>
<dbReference type="RefSeq" id="WP_014744932.1">
    <property type="nucleotide sequence ID" value="NZ_CP121034.1"/>
</dbReference>
<proteinExistence type="inferred from homology"/>
<dbReference type="OrthoDB" id="5244108at2"/>
<dbReference type="SUPFAM" id="SSF52833">
    <property type="entry name" value="Thioredoxin-like"/>
    <property type="match status" value="1"/>
</dbReference>
<dbReference type="InterPro" id="IPR001853">
    <property type="entry name" value="DSBA-like_thioredoxin_dom"/>
</dbReference>
<dbReference type="GO" id="GO:1901170">
    <property type="term" value="P:naphthalene catabolic process"/>
    <property type="evidence" value="ECO:0007669"/>
    <property type="project" value="InterPro"/>
</dbReference>
<name>A0A162M2R5_9PROT</name>
<organism evidence="4 5">
    <name type="scientific">Tistrella mobilis</name>
    <dbReference type="NCBI Taxonomy" id="171437"/>
    <lineage>
        <taxon>Bacteria</taxon>
        <taxon>Pseudomonadati</taxon>
        <taxon>Pseudomonadota</taxon>
        <taxon>Alphaproteobacteria</taxon>
        <taxon>Geminicoccales</taxon>
        <taxon>Geminicoccaceae</taxon>
        <taxon>Tistrella</taxon>
    </lineage>
</organism>
<evidence type="ECO:0000313" key="5">
    <source>
        <dbReference type="Proteomes" id="UP000075787"/>
    </source>
</evidence>
<dbReference type="GeneID" id="97242153"/>
<dbReference type="EC" id="5.99.1.4" evidence="1"/>
<dbReference type="InterPro" id="IPR051924">
    <property type="entry name" value="GST_Kappa/NadH"/>
</dbReference>
<comment type="catalytic activity">
    <reaction evidence="1">
        <text>2-hydroxychromene-2-carboxylate = (3E)-4-(2-hydroxyphenyl)-2-oxobut-3-enoate</text>
        <dbReference type="Rhea" id="RHEA:27401"/>
        <dbReference type="ChEBI" id="CHEBI:59350"/>
        <dbReference type="ChEBI" id="CHEBI:59353"/>
        <dbReference type="EC" id="5.99.1.4"/>
    </reaction>
</comment>
<feature type="active site" description="Nucleophile" evidence="2">
    <location>
        <position position="13"/>
    </location>
</feature>
<evidence type="ECO:0000256" key="2">
    <source>
        <dbReference type="PIRSR" id="PIRSR006386-1"/>
    </source>
</evidence>
<gene>
    <name evidence="4" type="ORF">AUP44_00120</name>
</gene>
<accession>A0A162M2R5</accession>
<protein>
    <recommendedName>
        <fullName evidence="1">2-hydroxychromene-2-carboxylate isomerase</fullName>
        <ecNumber evidence="1">5.99.1.4</ecNumber>
    </recommendedName>
</protein>
<dbReference type="InterPro" id="IPR044087">
    <property type="entry name" value="NahD-like"/>
</dbReference>
<evidence type="ECO:0000313" key="4">
    <source>
        <dbReference type="EMBL" id="KYO57882.1"/>
    </source>
</evidence>
<dbReference type="CDD" id="cd03022">
    <property type="entry name" value="DsbA_HCCA_Iso"/>
    <property type="match status" value="1"/>
</dbReference>
<dbReference type="Proteomes" id="UP000075787">
    <property type="component" value="Unassembled WGS sequence"/>
</dbReference>
<evidence type="ECO:0000259" key="3">
    <source>
        <dbReference type="Pfam" id="PF01323"/>
    </source>
</evidence>
<dbReference type="PIRSF" id="PIRSF006386">
    <property type="entry name" value="HCCAis_GSTk"/>
    <property type="match status" value="1"/>
</dbReference>
<dbReference type="InterPro" id="IPR036249">
    <property type="entry name" value="Thioredoxin-like_sf"/>
</dbReference>
<dbReference type="PANTHER" id="PTHR42943:SF13">
    <property type="entry name" value="GLUTATHIONE S-TRANSFERASE KAPPA-RELATED"/>
    <property type="match status" value="1"/>
</dbReference>
<reference evidence="4 5" key="1">
    <citation type="submission" date="2015-12" db="EMBL/GenBank/DDBJ databases">
        <title>Genome sequence of Tistrella mobilis MCCC 1A02139.</title>
        <authorList>
            <person name="Lu L."/>
            <person name="Lai Q."/>
            <person name="Shao Z."/>
            <person name="Qian P."/>
        </authorList>
    </citation>
    <scope>NUCLEOTIDE SEQUENCE [LARGE SCALE GENOMIC DNA]</scope>
    <source>
        <strain evidence="4 5">MCCC 1A02139</strain>
    </source>
</reference>